<dbReference type="NCBIfam" id="TIGR00666">
    <property type="entry name" value="PBP4"/>
    <property type="match status" value="1"/>
</dbReference>
<evidence type="ECO:0000256" key="2">
    <source>
        <dbReference type="ARBA" id="ARBA00022801"/>
    </source>
</evidence>
<dbReference type="GO" id="GO:0009002">
    <property type="term" value="F:serine-type D-Ala-D-Ala carboxypeptidase activity"/>
    <property type="evidence" value="ECO:0007669"/>
    <property type="project" value="UniProtKB-EC"/>
</dbReference>
<organism evidence="3">
    <name type="scientific">invertebrate metagenome</name>
    <dbReference type="NCBI Taxonomy" id="1711999"/>
    <lineage>
        <taxon>unclassified sequences</taxon>
        <taxon>metagenomes</taxon>
        <taxon>organismal metagenomes</taxon>
    </lineage>
</organism>
<comment type="similarity">
    <text evidence="1">Belongs to the peptidase S13 family.</text>
</comment>
<dbReference type="Gene3D" id="3.50.80.20">
    <property type="entry name" value="D-Ala-D-Ala carboxypeptidase C, peptidase S13"/>
    <property type="match status" value="1"/>
</dbReference>
<dbReference type="PRINTS" id="PR00922">
    <property type="entry name" value="DADACBPTASE3"/>
</dbReference>
<dbReference type="Pfam" id="PF02113">
    <property type="entry name" value="Peptidase_S13"/>
    <property type="match status" value="1"/>
</dbReference>
<dbReference type="PANTHER" id="PTHR30023:SF0">
    <property type="entry name" value="PENICILLIN-SENSITIVE CARBOXYPEPTIDASE A"/>
    <property type="match status" value="1"/>
</dbReference>
<protein>
    <submittedName>
        <fullName evidence="3">D-alanyl-D-alanine carboxypeptidase DacB</fullName>
        <ecNumber evidence="3">3.4.16.4</ecNumber>
    </submittedName>
</protein>
<reference evidence="3" key="1">
    <citation type="journal article" date="2017" name="Appl. Environ. Microbiol.">
        <title>Molecular characterization of an Endozoicomonas-like organism causing infection in king scallop Pecten maximus L.</title>
        <authorList>
            <person name="Cano I."/>
            <person name="van Aerle R."/>
            <person name="Ross S."/>
            <person name="Verner-Jeffreys D.W."/>
            <person name="Paley R.K."/>
            <person name="Rimmer G."/>
            <person name="Ryder D."/>
            <person name="Hooper P."/>
            <person name="Stone D."/>
            <person name="Feist S.W."/>
        </authorList>
    </citation>
    <scope>NUCLEOTIDE SEQUENCE</scope>
</reference>
<dbReference type="SUPFAM" id="SSF56601">
    <property type="entry name" value="beta-lactamase/transpeptidase-like"/>
    <property type="match status" value="1"/>
</dbReference>
<dbReference type="InterPro" id="IPR012338">
    <property type="entry name" value="Beta-lactam/transpept-like"/>
</dbReference>
<dbReference type="InterPro" id="IPR000667">
    <property type="entry name" value="Peptidase_S13"/>
</dbReference>
<dbReference type="EC" id="3.4.16.4" evidence="3"/>
<dbReference type="AlphaFoldDB" id="A0A2H9T5F9"/>
<dbReference type="Gene3D" id="3.40.710.10">
    <property type="entry name" value="DD-peptidase/beta-lactamase superfamily"/>
    <property type="match status" value="2"/>
</dbReference>
<evidence type="ECO:0000256" key="1">
    <source>
        <dbReference type="ARBA" id="ARBA00006096"/>
    </source>
</evidence>
<dbReference type="EMBL" id="NSIT01000181">
    <property type="protein sequence ID" value="PJE78444.1"/>
    <property type="molecule type" value="Genomic_DNA"/>
</dbReference>
<proteinExistence type="inferred from homology"/>
<accession>A0A2H9T5F9</accession>
<name>A0A2H9T5F9_9ZZZZ</name>
<keyword evidence="3" id="KW-0121">Carboxypeptidase</keyword>
<dbReference type="GO" id="GO:0006508">
    <property type="term" value="P:proteolysis"/>
    <property type="evidence" value="ECO:0007669"/>
    <property type="project" value="InterPro"/>
</dbReference>
<sequence>MNNLLKGLFFCLSVYALSLQANSLKGALQGLVDTLPSGTVYSGLVYDMDTEQVIFDNGADFNLVPASILKFLTAVTALDVLGAEYRYKTQLRVLKRPVKGVLSDGLGIVFSGDPSLRRQDLKQLILSLKRMGIKKITGPLRLDMGSFRGYERAQGVSWDDLNICYAAPSSGGILDGNCFSATLYPDKKAGNPAALKYDHPEWHLKVDNRVLTENTNNKVCSLRVYPSSRYEYRLIGCISKESSPKRLSLAVNDPQRAVRRFVLGVLRQEGIALQGEVQIGALPELWSVVLSEHHSEPLTVLLQSVLERSDNLYADSLLKILGEQVGSVHLKKTDISSFDRGIMTVRQVLSDKGVQLGVARLVDGSGLSRYNYISARAMGGVLMAAWRQWGEKMPWLQGRVNREFWYKTGTMSGISSMAGYIFPEGRKTPLVFAMILNGVAPQMTASYQEMRRFRQSLKQFYHRLINTVSGSYQVLAKVEKE</sequence>
<evidence type="ECO:0000313" key="3">
    <source>
        <dbReference type="EMBL" id="PJE78444.1"/>
    </source>
</evidence>
<dbReference type="PANTHER" id="PTHR30023">
    <property type="entry name" value="D-ALANYL-D-ALANINE CARBOXYPEPTIDASE"/>
    <property type="match status" value="1"/>
</dbReference>
<gene>
    <name evidence="3" type="primary">dacB</name>
    <name evidence="3" type="ORF">CI610_02618</name>
</gene>
<keyword evidence="3" id="KW-0645">Protease</keyword>
<dbReference type="GO" id="GO:0000270">
    <property type="term" value="P:peptidoglycan metabolic process"/>
    <property type="evidence" value="ECO:0007669"/>
    <property type="project" value="TreeGrafter"/>
</dbReference>
<keyword evidence="2 3" id="KW-0378">Hydrolase</keyword>
<comment type="caution">
    <text evidence="3">The sequence shown here is derived from an EMBL/GenBank/DDBJ whole genome shotgun (WGS) entry which is preliminary data.</text>
</comment>